<comment type="caution">
    <text evidence="1">The sequence shown here is derived from an EMBL/GenBank/DDBJ whole genome shotgun (WGS) entry which is preliminary data.</text>
</comment>
<organism evidence="1 2">
    <name type="scientific">Coniosporium uncinatum</name>
    <dbReference type="NCBI Taxonomy" id="93489"/>
    <lineage>
        <taxon>Eukaryota</taxon>
        <taxon>Fungi</taxon>
        <taxon>Dikarya</taxon>
        <taxon>Ascomycota</taxon>
        <taxon>Pezizomycotina</taxon>
        <taxon>Dothideomycetes</taxon>
        <taxon>Dothideomycetes incertae sedis</taxon>
        <taxon>Coniosporium</taxon>
    </lineage>
</organism>
<dbReference type="EMBL" id="JAWDJW010009971">
    <property type="protein sequence ID" value="KAK3052612.1"/>
    <property type="molecule type" value="Genomic_DNA"/>
</dbReference>
<accession>A0ACC3CXX6</accession>
<gene>
    <name evidence="1" type="ORF">LTS18_012251</name>
</gene>
<proteinExistence type="predicted"/>
<keyword evidence="2" id="KW-1185">Reference proteome</keyword>
<sequence>MTGSEDDPGRTESQQVSPSQPCWTKKTHQIRRAMLGLMQALKATAKPKKDTFIKDFRKEVKAEQQRLRELLQGKEDEAAKASADHSALVQRAVNAALTPPIASNGKGRARATAVATTDPTKHPFFFASQRALNRSQALIADYHNLADLVDQATEEQNENTGFMQGCQKDKEKVERLLEIGKRVAVEKINRVLAAAGEEETEDRVWERLEANERLEAGLYFKDNEERREEKELSLGEILRGAEKGVRRMVKVLPE</sequence>
<evidence type="ECO:0000313" key="2">
    <source>
        <dbReference type="Proteomes" id="UP001186974"/>
    </source>
</evidence>
<protein>
    <submittedName>
        <fullName evidence="1">Uncharacterized protein</fullName>
    </submittedName>
</protein>
<dbReference type="Proteomes" id="UP001186974">
    <property type="component" value="Unassembled WGS sequence"/>
</dbReference>
<name>A0ACC3CXX6_9PEZI</name>
<evidence type="ECO:0000313" key="1">
    <source>
        <dbReference type="EMBL" id="KAK3052612.1"/>
    </source>
</evidence>
<reference evidence="1" key="1">
    <citation type="submission" date="2024-09" db="EMBL/GenBank/DDBJ databases">
        <title>Black Yeasts Isolated from many extreme environments.</title>
        <authorList>
            <person name="Coleine C."/>
            <person name="Stajich J.E."/>
            <person name="Selbmann L."/>
        </authorList>
    </citation>
    <scope>NUCLEOTIDE SEQUENCE</scope>
    <source>
        <strain evidence="1">CCFEE 5737</strain>
    </source>
</reference>